<protein>
    <submittedName>
        <fullName evidence="1">9705_t:CDS:1</fullName>
    </submittedName>
</protein>
<accession>A0A9N9BKG0</accession>
<gene>
    <name evidence="1" type="ORF">DEBURN_LOCUS7976</name>
</gene>
<comment type="caution">
    <text evidence="1">The sequence shown here is derived from an EMBL/GenBank/DDBJ whole genome shotgun (WGS) entry which is preliminary data.</text>
</comment>
<dbReference type="EMBL" id="CAJVPK010001070">
    <property type="protein sequence ID" value="CAG8568888.1"/>
    <property type="molecule type" value="Genomic_DNA"/>
</dbReference>
<dbReference type="AlphaFoldDB" id="A0A9N9BKG0"/>
<dbReference type="Proteomes" id="UP000789706">
    <property type="component" value="Unassembled WGS sequence"/>
</dbReference>
<evidence type="ECO:0000313" key="1">
    <source>
        <dbReference type="EMBL" id="CAG8568888.1"/>
    </source>
</evidence>
<evidence type="ECO:0000313" key="2">
    <source>
        <dbReference type="Proteomes" id="UP000789706"/>
    </source>
</evidence>
<organism evidence="1 2">
    <name type="scientific">Diversispora eburnea</name>
    <dbReference type="NCBI Taxonomy" id="1213867"/>
    <lineage>
        <taxon>Eukaryota</taxon>
        <taxon>Fungi</taxon>
        <taxon>Fungi incertae sedis</taxon>
        <taxon>Mucoromycota</taxon>
        <taxon>Glomeromycotina</taxon>
        <taxon>Glomeromycetes</taxon>
        <taxon>Diversisporales</taxon>
        <taxon>Diversisporaceae</taxon>
        <taxon>Diversispora</taxon>
    </lineage>
</organism>
<reference evidence="1" key="1">
    <citation type="submission" date="2021-06" db="EMBL/GenBank/DDBJ databases">
        <authorList>
            <person name="Kallberg Y."/>
            <person name="Tangrot J."/>
            <person name="Rosling A."/>
        </authorList>
    </citation>
    <scope>NUCLEOTIDE SEQUENCE</scope>
    <source>
        <strain evidence="1">AZ414A</strain>
    </source>
</reference>
<dbReference type="OrthoDB" id="2432510at2759"/>
<proteinExistence type="predicted"/>
<keyword evidence="2" id="KW-1185">Reference proteome</keyword>
<name>A0A9N9BKG0_9GLOM</name>
<sequence length="165" mass="18660">MLEEIEFLVNIGCGAGLIIRGLQKLFPNAIIHPENIYNVICSSRHASMIAAIHEILPPTKHNYLHIKPCSKLVSFLFDGTETTCDPQEESAITVCSKKVDGKFLNKIRSTQVFSETVKLKLSRQVKYNQGYGYAKRAIGLALKIGCEDKLIQLLQNWIKEKEREK</sequence>